<feature type="transmembrane region" description="Helical" evidence="1">
    <location>
        <begin position="12"/>
        <end position="33"/>
    </location>
</feature>
<keyword evidence="1" id="KW-0812">Transmembrane</keyword>
<protein>
    <submittedName>
        <fullName evidence="2">Uncharacterized protein</fullName>
    </submittedName>
</protein>
<dbReference type="RefSeq" id="XP_018285129.1">
    <property type="nucleotide sequence ID" value="XM_018432725.1"/>
</dbReference>
<evidence type="ECO:0000313" key="3">
    <source>
        <dbReference type="Proteomes" id="UP000077315"/>
    </source>
</evidence>
<name>A0A167K1Y3_PHYB8</name>
<dbReference type="InParanoid" id="A0A167K1Y3"/>
<evidence type="ECO:0000256" key="1">
    <source>
        <dbReference type="SAM" id="Phobius"/>
    </source>
</evidence>
<dbReference type="PANTHER" id="PTHR31389">
    <property type="entry name" value="LD39211P"/>
    <property type="match status" value="1"/>
</dbReference>
<keyword evidence="3" id="KW-1185">Reference proteome</keyword>
<evidence type="ECO:0000313" key="2">
    <source>
        <dbReference type="EMBL" id="OAD67089.1"/>
    </source>
</evidence>
<reference evidence="3" key="1">
    <citation type="submission" date="2015-06" db="EMBL/GenBank/DDBJ databases">
        <title>Expansion of signal transduction pathways in fungi by whole-genome duplication.</title>
        <authorList>
            <consortium name="DOE Joint Genome Institute"/>
            <person name="Corrochano L.M."/>
            <person name="Kuo A."/>
            <person name="Marcet-Houben M."/>
            <person name="Polaino S."/>
            <person name="Salamov A."/>
            <person name="Villalobos J.M."/>
            <person name="Alvarez M.I."/>
            <person name="Avalos J."/>
            <person name="Benito E.P."/>
            <person name="Benoit I."/>
            <person name="Burger G."/>
            <person name="Camino L.P."/>
            <person name="Canovas D."/>
            <person name="Cerda-Olmedo E."/>
            <person name="Cheng J.-F."/>
            <person name="Dominguez A."/>
            <person name="Elias M."/>
            <person name="Eslava A.P."/>
            <person name="Glaser F."/>
            <person name="Grimwood J."/>
            <person name="Gutierrez G."/>
            <person name="Heitman J."/>
            <person name="Henrissat B."/>
            <person name="Iturriaga E.A."/>
            <person name="Lang B.F."/>
            <person name="Lavin J.L."/>
            <person name="Lee S."/>
            <person name="Li W."/>
            <person name="Lindquist E."/>
            <person name="Lopez-Garcia S."/>
            <person name="Luque E.M."/>
            <person name="Marcos A.T."/>
            <person name="Martin J."/>
            <person name="McCluskey K."/>
            <person name="Medina H.R."/>
            <person name="Miralles-Duran A."/>
            <person name="Miyazaki A."/>
            <person name="Munoz-Torres E."/>
            <person name="Oguiza J.A."/>
            <person name="Ohm R."/>
            <person name="Olmedo M."/>
            <person name="Orejas M."/>
            <person name="Ortiz-Castellanos L."/>
            <person name="Pisabarro A.G."/>
            <person name="Rodriguez-Romero J."/>
            <person name="Ruiz-Herrera J."/>
            <person name="Ruiz-Vazquez R."/>
            <person name="Sanz C."/>
            <person name="Schackwitz W."/>
            <person name="Schmutz J."/>
            <person name="Shahriari M."/>
            <person name="Shelest E."/>
            <person name="Silva-Franco F."/>
            <person name="Soanes D."/>
            <person name="Syed K."/>
            <person name="Tagua V.G."/>
            <person name="Talbot N.J."/>
            <person name="Thon M."/>
            <person name="De vries R.P."/>
            <person name="Wiebenga A."/>
            <person name="Yadav J.S."/>
            <person name="Braun E.L."/>
            <person name="Baker S."/>
            <person name="Garre V."/>
            <person name="Horwitz B."/>
            <person name="Torres-Martinez S."/>
            <person name="Idnurm A."/>
            <person name="Herrera-Estrella A."/>
            <person name="Gabaldon T."/>
            <person name="Grigoriev I.V."/>
        </authorList>
    </citation>
    <scope>NUCLEOTIDE SEQUENCE [LARGE SCALE GENOMIC DNA]</scope>
    <source>
        <strain evidence="3">NRRL 1555(-)</strain>
    </source>
</reference>
<dbReference type="OrthoDB" id="5954868at2759"/>
<dbReference type="GeneID" id="28993631"/>
<dbReference type="PANTHER" id="PTHR31389:SF4">
    <property type="entry name" value="LD39211P"/>
    <property type="match status" value="1"/>
</dbReference>
<keyword evidence="1" id="KW-0472">Membrane</keyword>
<dbReference type="EMBL" id="KV441025">
    <property type="protein sequence ID" value="OAD67089.1"/>
    <property type="molecule type" value="Genomic_DNA"/>
</dbReference>
<dbReference type="Proteomes" id="UP000077315">
    <property type="component" value="Unassembled WGS sequence"/>
</dbReference>
<sequence length="371" mass="42536">MSRQSFQKRICLRWVCGFCLIGLVWLMVSTIQLNQRLQDRVCLECNVESSTKPEHLPTNLEPTTDINTVQDYPYTIVTAASANHLCALENFLYKLNHHRSRFANKGFPRIVVYNLGMNRTQLPVLDQLQANGKLDVLVQFDFLAYPHFWDVAMRRGEYAWKTAIVDEMRVRFGGIVVWLDAGNVVTADFVRMIPGIVRRQRGFWSPRSQHTAKIWTHPRMFEYFEVSAENYENVENCNGAALGFDTSDPNIVNGLILPWLACAKARECIAPPGSSRLNHRQDQAAITLLAHHQGHVCTKPASAFRLQLHRDTSCRSDLLGLDLQHRLFHPSSIDLPPWRASDTVRLYHHPEWRYPQDNVPSAIKQLILEGP</sequence>
<organism evidence="2 3">
    <name type="scientific">Phycomyces blakesleeanus (strain ATCC 8743b / DSM 1359 / FGSC 10004 / NBRC 33097 / NRRL 1555)</name>
    <dbReference type="NCBI Taxonomy" id="763407"/>
    <lineage>
        <taxon>Eukaryota</taxon>
        <taxon>Fungi</taxon>
        <taxon>Fungi incertae sedis</taxon>
        <taxon>Mucoromycota</taxon>
        <taxon>Mucoromycotina</taxon>
        <taxon>Mucoromycetes</taxon>
        <taxon>Mucorales</taxon>
        <taxon>Phycomycetaceae</taxon>
        <taxon>Phycomyces</taxon>
    </lineage>
</organism>
<dbReference type="VEuPathDB" id="FungiDB:PHYBLDRAFT_151690"/>
<proteinExistence type="predicted"/>
<dbReference type="AlphaFoldDB" id="A0A167K1Y3"/>
<keyword evidence="1" id="KW-1133">Transmembrane helix</keyword>
<accession>A0A167K1Y3</accession>
<gene>
    <name evidence="2" type="ORF">PHYBLDRAFT_151690</name>
</gene>